<name>A0A0U3B786_9ALTE</name>
<keyword evidence="3" id="KW-1185">Reference proteome</keyword>
<dbReference type="AlphaFoldDB" id="A0A0U3B786"/>
<accession>A0A0U3B786</accession>
<dbReference type="InterPro" id="IPR007332">
    <property type="entry name" value="DUF411"/>
</dbReference>
<dbReference type="OrthoDB" id="14727at2"/>
<proteinExistence type="predicted"/>
<feature type="signal peptide" evidence="1">
    <location>
        <begin position="1"/>
        <end position="17"/>
    </location>
</feature>
<sequence>MYHIKTLSILMLLPFFAACDDVSEHSSNQTPATSPPADQNQFSTEQQLTIYKSPNCGCCEKWIEHVEAQGFRATAEHPADLDVIKSRYKIAATERSCHTAVTSQGYVFEGHVPAQFIRQFLASPPTGALGLSVPAMPVGSPGMEVGDRFRPYQILLLKNDGSSEVYASIESMEQQYEKGTP</sequence>
<evidence type="ECO:0000313" key="3">
    <source>
        <dbReference type="Proteomes" id="UP000068447"/>
    </source>
</evidence>
<gene>
    <name evidence="2" type="ORF">AT746_14985</name>
</gene>
<dbReference type="Pfam" id="PF04214">
    <property type="entry name" value="DUF411"/>
    <property type="match status" value="1"/>
</dbReference>
<keyword evidence="1" id="KW-0732">Signal</keyword>
<protein>
    <submittedName>
        <fullName evidence="2">Metal-binding protein</fullName>
    </submittedName>
</protein>
<dbReference type="STRING" id="1526571.AT746_14985"/>
<dbReference type="PROSITE" id="PS51257">
    <property type="entry name" value="PROKAR_LIPOPROTEIN"/>
    <property type="match status" value="1"/>
</dbReference>
<evidence type="ECO:0000256" key="1">
    <source>
        <dbReference type="SAM" id="SignalP"/>
    </source>
</evidence>
<feature type="chain" id="PRO_5006836441" evidence="1">
    <location>
        <begin position="18"/>
        <end position="181"/>
    </location>
</feature>
<evidence type="ECO:0000313" key="2">
    <source>
        <dbReference type="EMBL" id="ALS99433.1"/>
    </source>
</evidence>
<reference evidence="2 3" key="1">
    <citation type="submission" date="2015-12" db="EMBL/GenBank/DDBJ databases">
        <title>Complete genome of Lacimicrobium alkaliphilum KCTC 32984.</title>
        <authorList>
            <person name="Kim S.-G."/>
            <person name="Lee Y.-J."/>
        </authorList>
    </citation>
    <scope>NUCLEOTIDE SEQUENCE [LARGE SCALE GENOMIC DNA]</scope>
    <source>
        <strain evidence="2 3">YelD216</strain>
    </source>
</reference>
<dbReference type="KEGG" id="lal:AT746_14985"/>
<organism evidence="2 3">
    <name type="scientific">Lacimicrobium alkaliphilum</name>
    <dbReference type="NCBI Taxonomy" id="1526571"/>
    <lineage>
        <taxon>Bacteria</taxon>
        <taxon>Pseudomonadati</taxon>
        <taxon>Pseudomonadota</taxon>
        <taxon>Gammaproteobacteria</taxon>
        <taxon>Alteromonadales</taxon>
        <taxon>Alteromonadaceae</taxon>
        <taxon>Lacimicrobium</taxon>
    </lineage>
</organism>
<dbReference type="RefSeq" id="WP_062481764.1">
    <property type="nucleotide sequence ID" value="NZ_CP013650.1"/>
</dbReference>
<dbReference type="EMBL" id="CP013650">
    <property type="protein sequence ID" value="ALS99433.1"/>
    <property type="molecule type" value="Genomic_DNA"/>
</dbReference>
<dbReference type="Proteomes" id="UP000068447">
    <property type="component" value="Chromosome"/>
</dbReference>